<reference evidence="2" key="1">
    <citation type="journal article" date="2019" name="Int. J. Syst. Evol. Microbiol.">
        <title>The Global Catalogue of Microorganisms (GCM) 10K type strain sequencing project: providing services to taxonomists for standard genome sequencing and annotation.</title>
        <authorList>
            <consortium name="The Broad Institute Genomics Platform"/>
            <consortium name="The Broad Institute Genome Sequencing Center for Infectious Disease"/>
            <person name="Wu L."/>
            <person name="Ma J."/>
        </authorList>
    </citation>
    <scope>NUCLEOTIDE SEQUENCE [LARGE SCALE GENOMIC DNA]</scope>
    <source>
        <strain evidence="2">CGMCC 1.10759</strain>
    </source>
</reference>
<organism evidence="1 2">
    <name type="scientific">Steroidobacter flavus</name>
    <dbReference type="NCBI Taxonomy" id="1842136"/>
    <lineage>
        <taxon>Bacteria</taxon>
        <taxon>Pseudomonadati</taxon>
        <taxon>Pseudomonadota</taxon>
        <taxon>Gammaproteobacteria</taxon>
        <taxon>Steroidobacterales</taxon>
        <taxon>Steroidobacteraceae</taxon>
        <taxon>Steroidobacter</taxon>
    </lineage>
</organism>
<dbReference type="InterPro" id="IPR003737">
    <property type="entry name" value="GlcNAc_PI_deacetylase-related"/>
</dbReference>
<dbReference type="RefSeq" id="WP_380595338.1">
    <property type="nucleotide sequence ID" value="NZ_JBHSDU010000002.1"/>
</dbReference>
<dbReference type="Pfam" id="PF02585">
    <property type="entry name" value="PIG-L"/>
    <property type="match status" value="1"/>
</dbReference>
<dbReference type="InterPro" id="IPR024078">
    <property type="entry name" value="LmbE-like_dom_sf"/>
</dbReference>
<dbReference type="SUPFAM" id="SSF102588">
    <property type="entry name" value="LmbE-like"/>
    <property type="match status" value="1"/>
</dbReference>
<dbReference type="EC" id="3.5.1.-" evidence="1"/>
<keyword evidence="1" id="KW-0378">Hydrolase</keyword>
<dbReference type="Gene3D" id="3.40.50.10320">
    <property type="entry name" value="LmbE-like"/>
    <property type="match status" value="1"/>
</dbReference>
<dbReference type="Proteomes" id="UP001595904">
    <property type="component" value="Unassembled WGS sequence"/>
</dbReference>
<sequence>MKQLTKVLLKRLSRAARPYLQSSGLLQVSGVYNHSAMAWQPGAEQIVVLAPHMDDETIGCGGTLALHAQRGAQITVVFLTDGRNGSSEVNTLYGQERKQKQRELIELRITEARAALQRLGISRMVCLDAEDGALDKCDWVAEKLRDVLLKHRPQLVYLPFYLEEHPDHRATSRILLDAVAGTSLEFQCMGYEVWTPLFPNCLVRIDSTIDTKKQALQEYRSQLKQCDYLHASIGLNAHRSAGLMNPPGFQGGYAEAFYATPLPQYREQFTAYRRH</sequence>
<name>A0ABV8SLP1_9GAMM</name>
<dbReference type="GO" id="GO:0016787">
    <property type="term" value="F:hydrolase activity"/>
    <property type="evidence" value="ECO:0007669"/>
    <property type="project" value="UniProtKB-KW"/>
</dbReference>
<dbReference type="EMBL" id="JBHSDU010000002">
    <property type="protein sequence ID" value="MFC4308275.1"/>
    <property type="molecule type" value="Genomic_DNA"/>
</dbReference>
<accession>A0ABV8SLP1</accession>
<gene>
    <name evidence="1" type="ORF">ACFPN2_04200</name>
</gene>
<comment type="caution">
    <text evidence="1">The sequence shown here is derived from an EMBL/GenBank/DDBJ whole genome shotgun (WGS) entry which is preliminary data.</text>
</comment>
<keyword evidence="2" id="KW-1185">Reference proteome</keyword>
<proteinExistence type="predicted"/>
<evidence type="ECO:0000313" key="1">
    <source>
        <dbReference type="EMBL" id="MFC4308275.1"/>
    </source>
</evidence>
<dbReference type="PANTHER" id="PTHR12993:SF29">
    <property type="entry name" value="BLR3841 PROTEIN"/>
    <property type="match status" value="1"/>
</dbReference>
<dbReference type="PANTHER" id="PTHR12993">
    <property type="entry name" value="N-ACETYLGLUCOSAMINYL-PHOSPHATIDYLINOSITOL DE-N-ACETYLASE-RELATED"/>
    <property type="match status" value="1"/>
</dbReference>
<evidence type="ECO:0000313" key="2">
    <source>
        <dbReference type="Proteomes" id="UP001595904"/>
    </source>
</evidence>
<protein>
    <submittedName>
        <fullName evidence="1">PIG-L deacetylase family protein</fullName>
        <ecNumber evidence="1">3.5.1.-</ecNumber>
    </submittedName>
</protein>